<evidence type="ECO:0000256" key="6">
    <source>
        <dbReference type="ARBA" id="ARBA00022792"/>
    </source>
</evidence>
<evidence type="ECO:0000256" key="14">
    <source>
        <dbReference type="ARBA" id="ARBA00051045"/>
    </source>
</evidence>
<evidence type="ECO:0000256" key="21">
    <source>
        <dbReference type="ARBA" id="ARBA00080567"/>
    </source>
</evidence>
<dbReference type="InterPro" id="IPR023395">
    <property type="entry name" value="MCP_dom_sf"/>
</dbReference>
<sequence>MVKYNSQLQEFIAGWCGGCTGLVVGYPFDTVKVRLQTQSAFSTVKYKSGMQCFLHILRTESVYGLYKGLASPLLGQAIINAIIFSTQGNVIKYLQPKGTTLPTMKNSFISGSAAGFFQSFICSPLELIKIRLQMQNIGRESQTIFSDTGTPNKLTPWSCVRNILRYEGIIGLCRGLGSTFYREVPSFGVYFSAYDTLCKMELKEGQRIDEASIKMSLFAGGIAGMLTWLVNYPIDVIKSRIQADGTEQGKYKYNGFMDCGRQIYKSEGIIGFKKGLGVTLIRAFPVNAVTFATVMVLLNYMRRNS</sequence>
<evidence type="ECO:0000256" key="3">
    <source>
        <dbReference type="ARBA" id="ARBA00022448"/>
    </source>
</evidence>
<evidence type="ECO:0000256" key="12">
    <source>
        <dbReference type="ARBA" id="ARBA00050592"/>
    </source>
</evidence>
<dbReference type="PANTHER" id="PTHR45624">
    <property type="entry name" value="MITOCHONDRIAL BASIC AMINO ACIDS TRANSPORTER-RELATED"/>
    <property type="match status" value="1"/>
</dbReference>
<comment type="subcellular location">
    <subcellularLocation>
        <location evidence="1">Mitochondrion inner membrane</location>
        <topology evidence="1">Multi-pass membrane protein</topology>
    </subcellularLocation>
</comment>
<keyword evidence="9" id="KW-0496">Mitochondrion</keyword>
<feature type="transmembrane region" description="Helical" evidence="24">
    <location>
        <begin position="280"/>
        <end position="300"/>
    </location>
</feature>
<evidence type="ECO:0000256" key="7">
    <source>
        <dbReference type="ARBA" id="ARBA00022970"/>
    </source>
</evidence>
<gene>
    <name evidence="25" type="ORF">LOD99_67</name>
</gene>
<comment type="similarity">
    <text evidence="2 23">Belongs to the mitochondrial carrier (TC 2.A.29) family.</text>
</comment>
<dbReference type="PANTHER" id="PTHR45624:SF10">
    <property type="entry name" value="SLC (SOLUTE CARRIER) HOMOLOG"/>
    <property type="match status" value="1"/>
</dbReference>
<comment type="catalytic activity">
    <reaction evidence="12">
        <text>L-histidine(out) = L-histidine(in)</text>
        <dbReference type="Rhea" id="RHEA:72807"/>
        <dbReference type="ChEBI" id="CHEBI:57595"/>
    </reaction>
</comment>
<feature type="repeat" description="Solcar" evidence="22">
    <location>
        <begin position="211"/>
        <end position="300"/>
    </location>
</feature>
<evidence type="ECO:0000256" key="16">
    <source>
        <dbReference type="ARBA" id="ARBA00052673"/>
    </source>
</evidence>
<evidence type="ECO:0000256" key="15">
    <source>
        <dbReference type="ARBA" id="ARBA00051921"/>
    </source>
</evidence>
<reference evidence="25 26" key="1">
    <citation type="journal article" date="2023" name="BMC Biol.">
        <title>The compact genome of the sponge Oopsacas minuta (Hexactinellida) is lacking key metazoan core genes.</title>
        <authorList>
            <person name="Santini S."/>
            <person name="Schenkelaars Q."/>
            <person name="Jourda C."/>
            <person name="Duchesne M."/>
            <person name="Belahbib H."/>
            <person name="Rocher C."/>
            <person name="Selva M."/>
            <person name="Riesgo A."/>
            <person name="Vervoort M."/>
            <person name="Leys S.P."/>
            <person name="Kodjabachian L."/>
            <person name="Le Bivic A."/>
            <person name="Borchiellini C."/>
            <person name="Claverie J.M."/>
            <person name="Renard E."/>
        </authorList>
    </citation>
    <scope>NUCLEOTIDE SEQUENCE [LARGE SCALE GENOMIC DNA]</scope>
    <source>
        <strain evidence="25">SPO-2</strain>
    </source>
</reference>
<keyword evidence="8 24" id="KW-1133">Transmembrane helix</keyword>
<keyword evidence="26" id="KW-1185">Reference proteome</keyword>
<comment type="catalytic activity">
    <reaction evidence="16">
        <text>N(omega)-methyl-L-arginine(in) + L-arginine(out) = N(omega)-methyl-L-arginine(out) + L-arginine(in)</text>
        <dbReference type="Rhea" id="RHEA:72803"/>
        <dbReference type="ChEBI" id="CHEBI:32682"/>
        <dbReference type="ChEBI" id="CHEBI:114953"/>
    </reaction>
</comment>
<dbReference type="AlphaFoldDB" id="A0AAV7KB56"/>
<evidence type="ECO:0000256" key="9">
    <source>
        <dbReference type="ARBA" id="ARBA00023128"/>
    </source>
</evidence>
<evidence type="ECO:0000256" key="13">
    <source>
        <dbReference type="ARBA" id="ARBA00050768"/>
    </source>
</evidence>
<evidence type="ECO:0000256" key="4">
    <source>
        <dbReference type="ARBA" id="ARBA00022692"/>
    </source>
</evidence>
<name>A0AAV7KB56_9METZ</name>
<dbReference type="InterPro" id="IPR050567">
    <property type="entry name" value="Mitochondrial_Carrier"/>
</dbReference>
<feature type="repeat" description="Solcar" evidence="22">
    <location>
        <begin position="5"/>
        <end position="93"/>
    </location>
</feature>
<comment type="catalytic activity">
    <reaction evidence="14">
        <text>L-homoarginine(in) + L-arginine(out) = L-homoarginine(out) + L-arginine(in)</text>
        <dbReference type="Rhea" id="RHEA:72799"/>
        <dbReference type="ChEBI" id="CHEBI:32682"/>
        <dbReference type="ChEBI" id="CHEBI:143006"/>
    </reaction>
</comment>
<evidence type="ECO:0000256" key="10">
    <source>
        <dbReference type="ARBA" id="ARBA00023136"/>
    </source>
</evidence>
<dbReference type="GO" id="GO:0015101">
    <property type="term" value="F:organic cation transmembrane transporter activity"/>
    <property type="evidence" value="ECO:0007669"/>
    <property type="project" value="UniProtKB-ARBA"/>
</dbReference>
<dbReference type="EMBL" id="JAKMXF010000111">
    <property type="protein sequence ID" value="KAI6657319.1"/>
    <property type="molecule type" value="Genomic_DNA"/>
</dbReference>
<evidence type="ECO:0000256" key="8">
    <source>
        <dbReference type="ARBA" id="ARBA00022989"/>
    </source>
</evidence>
<evidence type="ECO:0000256" key="23">
    <source>
        <dbReference type="RuleBase" id="RU000488"/>
    </source>
</evidence>
<dbReference type="GO" id="GO:0005743">
    <property type="term" value="C:mitochondrial inner membrane"/>
    <property type="evidence" value="ECO:0007669"/>
    <property type="project" value="UniProtKB-SubCell"/>
</dbReference>
<dbReference type="GO" id="GO:1990575">
    <property type="term" value="P:mitochondrial L-ornithine transmembrane transport"/>
    <property type="evidence" value="ECO:0007669"/>
    <property type="project" value="UniProtKB-ARBA"/>
</dbReference>
<keyword evidence="5" id="KW-0677">Repeat</keyword>
<comment type="catalytic activity">
    <reaction evidence="15">
        <text>L-ornithine(in) + L-arginine(out) = L-ornithine(out) + L-arginine(in)</text>
        <dbReference type="Rhea" id="RHEA:34991"/>
        <dbReference type="ChEBI" id="CHEBI:32682"/>
        <dbReference type="ChEBI" id="CHEBI:46911"/>
    </reaction>
</comment>
<comment type="catalytic activity">
    <reaction evidence="13">
        <text>L-histidine(out) + L-arginine(in) = L-histidine(in) + L-arginine(out)</text>
        <dbReference type="Rhea" id="RHEA:71063"/>
        <dbReference type="ChEBI" id="CHEBI:32682"/>
        <dbReference type="ChEBI" id="CHEBI:57595"/>
    </reaction>
</comment>
<evidence type="ECO:0000313" key="26">
    <source>
        <dbReference type="Proteomes" id="UP001165289"/>
    </source>
</evidence>
<evidence type="ECO:0000256" key="2">
    <source>
        <dbReference type="ARBA" id="ARBA00006375"/>
    </source>
</evidence>
<evidence type="ECO:0000256" key="5">
    <source>
        <dbReference type="ARBA" id="ARBA00022737"/>
    </source>
</evidence>
<dbReference type="Gene3D" id="1.50.40.10">
    <property type="entry name" value="Mitochondrial carrier domain"/>
    <property type="match status" value="2"/>
</dbReference>
<protein>
    <recommendedName>
        <fullName evidence="17">Mitochondrial basic amino acids transporter</fullName>
    </recommendedName>
    <alternativeName>
        <fullName evidence="21">Carnitine/acylcarnitine translocase-like</fullName>
    </alternativeName>
    <alternativeName>
        <fullName evidence="20">Mitochondrial carnitine/acylcarnitine carrier protein CACL</fullName>
    </alternativeName>
    <alternativeName>
        <fullName evidence="19">Mitochondrial ornithine transporter 3</fullName>
    </alternativeName>
    <alternativeName>
        <fullName evidence="18">Solute carrier family 25 member 29</fullName>
    </alternativeName>
</protein>
<evidence type="ECO:0000256" key="1">
    <source>
        <dbReference type="ARBA" id="ARBA00004448"/>
    </source>
</evidence>
<organism evidence="25 26">
    <name type="scientific">Oopsacas minuta</name>
    <dbReference type="NCBI Taxonomy" id="111878"/>
    <lineage>
        <taxon>Eukaryota</taxon>
        <taxon>Metazoa</taxon>
        <taxon>Porifera</taxon>
        <taxon>Hexactinellida</taxon>
        <taxon>Hexasterophora</taxon>
        <taxon>Lyssacinosida</taxon>
        <taxon>Leucopsacidae</taxon>
        <taxon>Oopsacas</taxon>
    </lineage>
</organism>
<dbReference type="FunFam" id="1.50.40.10:FF:000037">
    <property type="entry name" value="Solute carrier family 25 member 29"/>
    <property type="match status" value="1"/>
</dbReference>
<evidence type="ECO:0000256" key="20">
    <source>
        <dbReference type="ARBA" id="ARBA00079387"/>
    </source>
</evidence>
<feature type="repeat" description="Solcar" evidence="22">
    <location>
        <begin position="102"/>
        <end position="200"/>
    </location>
</feature>
<evidence type="ECO:0000256" key="11">
    <source>
        <dbReference type="ARBA" id="ARBA00049090"/>
    </source>
</evidence>
<evidence type="ECO:0000313" key="25">
    <source>
        <dbReference type="EMBL" id="KAI6657319.1"/>
    </source>
</evidence>
<keyword evidence="6" id="KW-0999">Mitochondrion inner membrane</keyword>
<evidence type="ECO:0000256" key="18">
    <source>
        <dbReference type="ARBA" id="ARBA00076491"/>
    </source>
</evidence>
<dbReference type="PROSITE" id="PS50920">
    <property type="entry name" value="SOLCAR"/>
    <property type="match status" value="3"/>
</dbReference>
<evidence type="ECO:0000256" key="17">
    <source>
        <dbReference type="ARBA" id="ARBA00071763"/>
    </source>
</evidence>
<keyword evidence="4 22" id="KW-0812">Transmembrane</keyword>
<evidence type="ECO:0000256" key="22">
    <source>
        <dbReference type="PROSITE-ProRule" id="PRU00282"/>
    </source>
</evidence>
<accession>A0AAV7KB56</accession>
<keyword evidence="7" id="KW-0029">Amino-acid transport</keyword>
<dbReference type="InterPro" id="IPR018108">
    <property type="entry name" value="MCP_transmembrane"/>
</dbReference>
<dbReference type="Proteomes" id="UP001165289">
    <property type="component" value="Unassembled WGS sequence"/>
</dbReference>
<comment type="caution">
    <text evidence="25">The sequence shown here is derived from an EMBL/GenBank/DDBJ whole genome shotgun (WGS) entry which is preliminary data.</text>
</comment>
<keyword evidence="3 23" id="KW-0813">Transport</keyword>
<comment type="catalytic activity">
    <reaction evidence="11">
        <text>L-lysine(out) + L-arginine(in) = L-lysine(in) + L-arginine(out)</text>
        <dbReference type="Rhea" id="RHEA:70827"/>
        <dbReference type="ChEBI" id="CHEBI:32551"/>
        <dbReference type="ChEBI" id="CHEBI:32682"/>
    </reaction>
</comment>
<evidence type="ECO:0000256" key="19">
    <source>
        <dbReference type="ARBA" id="ARBA00078745"/>
    </source>
</evidence>
<dbReference type="SUPFAM" id="SSF103506">
    <property type="entry name" value="Mitochondrial carrier"/>
    <property type="match status" value="1"/>
</dbReference>
<dbReference type="Pfam" id="PF00153">
    <property type="entry name" value="Mito_carr"/>
    <property type="match status" value="3"/>
</dbReference>
<evidence type="ECO:0000256" key="24">
    <source>
        <dbReference type="SAM" id="Phobius"/>
    </source>
</evidence>
<keyword evidence="10 22" id="KW-0472">Membrane</keyword>
<proteinExistence type="inferred from homology"/>
<dbReference type="GO" id="GO:0015171">
    <property type="term" value="F:amino acid transmembrane transporter activity"/>
    <property type="evidence" value="ECO:0007669"/>
    <property type="project" value="UniProtKB-ARBA"/>
</dbReference>